<feature type="domain" description="BRCT" evidence="11">
    <location>
        <begin position="88"/>
        <end position="116"/>
    </location>
</feature>
<evidence type="ECO:0000256" key="8">
    <source>
        <dbReference type="ARBA" id="ARBA00049244"/>
    </source>
</evidence>
<dbReference type="PANTHER" id="PTHR11276:SF29">
    <property type="entry name" value="DNA POLYMERASE TYPE-X FAMILY PROTEIN POL4"/>
    <property type="match status" value="1"/>
</dbReference>
<dbReference type="Gene3D" id="3.30.460.10">
    <property type="entry name" value="Beta Polymerase, domain 2"/>
    <property type="match status" value="1"/>
</dbReference>
<keyword evidence="9" id="KW-0539">Nucleus</keyword>
<feature type="compositionally biased region" description="Low complexity" evidence="10">
    <location>
        <begin position="143"/>
        <end position="158"/>
    </location>
</feature>
<dbReference type="Proteomes" id="UP001201980">
    <property type="component" value="Unassembled WGS sequence"/>
</dbReference>
<comment type="caution">
    <text evidence="12">The sequence shown here is derived from an EMBL/GenBank/DDBJ whole genome shotgun (WGS) entry which is preliminary data.</text>
</comment>
<gene>
    <name evidence="12" type="ORF">MKZ38_001977</name>
</gene>
<dbReference type="InterPro" id="IPR036420">
    <property type="entry name" value="BRCT_dom_sf"/>
</dbReference>
<comment type="catalytic activity">
    <reaction evidence="8 9">
        <text>DNA(n) + a 2'-deoxyribonucleoside 5'-triphosphate = DNA(n+1) + diphosphate</text>
        <dbReference type="Rhea" id="RHEA:22508"/>
        <dbReference type="Rhea" id="RHEA-COMP:17339"/>
        <dbReference type="Rhea" id="RHEA-COMP:17340"/>
        <dbReference type="ChEBI" id="CHEBI:33019"/>
        <dbReference type="ChEBI" id="CHEBI:61560"/>
        <dbReference type="ChEBI" id="CHEBI:173112"/>
        <dbReference type="EC" id="2.7.7.7"/>
    </reaction>
</comment>
<dbReference type="CDD" id="cd00141">
    <property type="entry name" value="NT_POLXc"/>
    <property type="match status" value="1"/>
</dbReference>
<evidence type="ECO:0000256" key="1">
    <source>
        <dbReference type="ARBA" id="ARBA00001936"/>
    </source>
</evidence>
<evidence type="ECO:0000313" key="13">
    <source>
        <dbReference type="Proteomes" id="UP001201980"/>
    </source>
</evidence>
<dbReference type="GO" id="GO:0016829">
    <property type="term" value="F:lyase activity"/>
    <property type="evidence" value="ECO:0007669"/>
    <property type="project" value="UniProtKB-KW"/>
</dbReference>
<dbReference type="InterPro" id="IPR028207">
    <property type="entry name" value="DNA_pol_B_palm_palm"/>
</dbReference>
<evidence type="ECO:0000256" key="3">
    <source>
        <dbReference type="ARBA" id="ARBA00022695"/>
    </source>
</evidence>
<dbReference type="InterPro" id="IPR010996">
    <property type="entry name" value="HHH_MUS81"/>
</dbReference>
<dbReference type="InterPro" id="IPR037160">
    <property type="entry name" value="DNA_Pol_thumb_sf"/>
</dbReference>
<keyword evidence="4 9" id="KW-0227">DNA damage</keyword>
<dbReference type="GO" id="GO:0005634">
    <property type="term" value="C:nucleus"/>
    <property type="evidence" value="ECO:0007669"/>
    <property type="project" value="UniProtKB-SubCell"/>
</dbReference>
<evidence type="ECO:0000256" key="5">
    <source>
        <dbReference type="ARBA" id="ARBA00022932"/>
    </source>
</evidence>
<evidence type="ECO:0000256" key="10">
    <source>
        <dbReference type="SAM" id="MobiDB-lite"/>
    </source>
</evidence>
<feature type="region of interest" description="Disordered" evidence="10">
    <location>
        <begin position="125"/>
        <end position="161"/>
    </location>
</feature>
<evidence type="ECO:0000313" key="12">
    <source>
        <dbReference type="EMBL" id="KAJ2901310.1"/>
    </source>
</evidence>
<dbReference type="PRINTS" id="PR00869">
    <property type="entry name" value="DNAPOLX"/>
</dbReference>
<dbReference type="Gene3D" id="3.30.210.10">
    <property type="entry name" value="DNA polymerase, thumb domain"/>
    <property type="match status" value="1"/>
</dbReference>
<evidence type="ECO:0000256" key="7">
    <source>
        <dbReference type="ARBA" id="ARBA00023239"/>
    </source>
</evidence>
<comment type="function">
    <text evidence="9">DNA polymerase that functions in several pathways of DNA repair. Involved in base excision repair (BER) responsible for repair of lesions that give rise to abasic (AP) sites in DNA. Also contributes to DNA double-strand break repair by non-homologous end joining and homologous recombination. Has both template-dependent and template-independent (terminal transferase) DNA polymerase activities. Has also a 5'-deoxyribose-5-phosphate lyase (dRP lyase) activity.</text>
</comment>
<dbReference type="InterPro" id="IPR002054">
    <property type="entry name" value="DNA-dir_DNA_pol_X"/>
</dbReference>
<dbReference type="Gene3D" id="1.10.150.20">
    <property type="entry name" value="5' to 3' exonuclease, C-terminal subdomain"/>
    <property type="match status" value="1"/>
</dbReference>
<keyword evidence="3 9" id="KW-0548">Nucleotidyltransferase</keyword>
<dbReference type="AlphaFoldDB" id="A0AAD5WST3"/>
<name>A0AAD5WST3_9PEZI</name>
<proteinExistence type="inferred from homology"/>
<sequence>MALETDFPLIYLLSTHLEDEKRKDILAQLPQRSLTSDAKEAEVIVGHIFRKQRALLELRCLKVAVESESSEDEDKGEPRAKRRKTAHGNSVRVVKLAWLTDSLEKRHPLPFDGYMVYEGIKAAHVPGPTPRPGTAPIQRRRAPAPIARSPSSSSSGALPPIPEYLKTKYSCQRRTPANPPNSTFIELLRDVRTKRRLEKDEIGVRAYSTAIASLSCYPRLLKRAEEVERLPGCSSRIAELYHNFLATGKVLEAEALKNDPQLSCMRLFDSIWGVGETTAWEFYSRGWRDIDDLVEFGWNTLSRWQQVGIKYYDEFQTPISRHEAQGIGQLVLEHANLHREGYHMVICGGYRKGKNECHDVDVMLTHPDLDATHNAIDDIVAKLEGSGLVSHILSIKADNSMRGQKPTTWKGGTKGLGAGFDTLDKAMIVWQDARGEEKSGLHRRVDIIVTPWRTKGCAVLGWSGDTTFQRDLRRYCKEELRLKFDSSGVRSREDGSRVDLEKDEETDGFAADMELAERMVFKGLGLTWRRPDERCTG</sequence>
<dbReference type="Pfam" id="PF14792">
    <property type="entry name" value="DNA_pol_B_palm"/>
    <property type="match status" value="1"/>
</dbReference>
<dbReference type="SUPFAM" id="SSF81301">
    <property type="entry name" value="Nucleotidyltransferase"/>
    <property type="match status" value="1"/>
</dbReference>
<dbReference type="Gene3D" id="1.10.150.110">
    <property type="entry name" value="DNA polymerase beta, N-terminal domain-like"/>
    <property type="match status" value="1"/>
</dbReference>
<dbReference type="EMBL" id="JAKWBI020000157">
    <property type="protein sequence ID" value="KAJ2901310.1"/>
    <property type="molecule type" value="Genomic_DNA"/>
</dbReference>
<dbReference type="SUPFAM" id="SSF81585">
    <property type="entry name" value="PsbU/PolX domain-like"/>
    <property type="match status" value="1"/>
</dbReference>
<dbReference type="InterPro" id="IPR022312">
    <property type="entry name" value="DNA_pol_X"/>
</dbReference>
<comment type="subcellular location">
    <subcellularLocation>
        <location evidence="9">Nucleus</location>
    </subcellularLocation>
</comment>
<dbReference type="PANTHER" id="PTHR11276">
    <property type="entry name" value="DNA POLYMERASE TYPE-X FAMILY MEMBER"/>
    <property type="match status" value="1"/>
</dbReference>
<dbReference type="PROSITE" id="PS50172">
    <property type="entry name" value="BRCT"/>
    <property type="match status" value="1"/>
</dbReference>
<dbReference type="GO" id="GO:0006303">
    <property type="term" value="P:double-strand break repair via nonhomologous end joining"/>
    <property type="evidence" value="ECO:0007669"/>
    <property type="project" value="TreeGrafter"/>
</dbReference>
<keyword evidence="6 9" id="KW-0234">DNA repair</keyword>
<comment type="cofactor">
    <cofactor evidence="1">
        <name>Mn(2+)</name>
        <dbReference type="ChEBI" id="CHEBI:29035"/>
    </cofactor>
</comment>
<dbReference type="InterPro" id="IPR027421">
    <property type="entry name" value="DNA_pol_lamdba_lyase_dom_sf"/>
</dbReference>
<keyword evidence="7" id="KW-0456">Lyase</keyword>
<keyword evidence="13" id="KW-1185">Reference proteome</keyword>
<organism evidence="12 13">
    <name type="scientific">Zalerion maritima</name>
    <dbReference type="NCBI Taxonomy" id="339359"/>
    <lineage>
        <taxon>Eukaryota</taxon>
        <taxon>Fungi</taxon>
        <taxon>Dikarya</taxon>
        <taxon>Ascomycota</taxon>
        <taxon>Pezizomycotina</taxon>
        <taxon>Sordariomycetes</taxon>
        <taxon>Lulworthiomycetidae</taxon>
        <taxon>Lulworthiales</taxon>
        <taxon>Lulworthiaceae</taxon>
        <taxon>Zalerion</taxon>
    </lineage>
</organism>
<reference evidence="12" key="1">
    <citation type="submission" date="2022-07" db="EMBL/GenBank/DDBJ databases">
        <title>Draft genome sequence of Zalerion maritima ATCC 34329, a (micro)plastics degrading marine fungus.</title>
        <authorList>
            <person name="Paco A."/>
            <person name="Goncalves M.F.M."/>
            <person name="Rocha-Santos T.A.P."/>
            <person name="Alves A."/>
        </authorList>
    </citation>
    <scope>NUCLEOTIDE SEQUENCE</scope>
    <source>
        <strain evidence="12">ATCC 34329</strain>
    </source>
</reference>
<dbReference type="FunFam" id="1.10.150.110:FF:000005">
    <property type="entry name" value="DNA polymerase POL4"/>
    <property type="match status" value="1"/>
</dbReference>
<dbReference type="Pfam" id="PF10391">
    <property type="entry name" value="DNA_pol_lambd_f"/>
    <property type="match status" value="1"/>
</dbReference>
<evidence type="ECO:0000256" key="4">
    <source>
        <dbReference type="ARBA" id="ARBA00022763"/>
    </source>
</evidence>
<dbReference type="EC" id="2.7.7.7" evidence="9"/>
<dbReference type="InterPro" id="IPR043519">
    <property type="entry name" value="NT_sf"/>
</dbReference>
<dbReference type="SUPFAM" id="SSF52113">
    <property type="entry name" value="BRCT domain"/>
    <property type="match status" value="1"/>
</dbReference>
<dbReference type="InterPro" id="IPR018944">
    <property type="entry name" value="DNA_pol_lambd_fingers_domain"/>
</dbReference>
<dbReference type="InterPro" id="IPR029398">
    <property type="entry name" value="PolB_thumb"/>
</dbReference>
<protein>
    <recommendedName>
        <fullName evidence="9">DNA polymerase</fullName>
        <ecNumber evidence="9">2.7.7.7</ecNumber>
    </recommendedName>
</protein>
<dbReference type="SMART" id="SM00483">
    <property type="entry name" value="POLXc"/>
    <property type="match status" value="1"/>
</dbReference>
<feature type="region of interest" description="Disordered" evidence="10">
    <location>
        <begin position="67"/>
        <end position="86"/>
    </location>
</feature>
<dbReference type="Pfam" id="PF14716">
    <property type="entry name" value="HHH_8"/>
    <property type="match status" value="1"/>
</dbReference>
<comment type="similarity">
    <text evidence="9">Belongs to the DNA polymerase type-X family.</text>
</comment>
<dbReference type="PRINTS" id="PR00870">
    <property type="entry name" value="DNAPOLXBETA"/>
</dbReference>
<keyword evidence="2 9" id="KW-0808">Transferase</keyword>
<accession>A0AAD5WST3</accession>
<dbReference type="GO" id="GO:0046872">
    <property type="term" value="F:metal ion binding"/>
    <property type="evidence" value="ECO:0007669"/>
    <property type="project" value="UniProtKB-UniRule"/>
</dbReference>
<evidence type="ECO:0000256" key="2">
    <source>
        <dbReference type="ARBA" id="ARBA00022679"/>
    </source>
</evidence>
<dbReference type="Pfam" id="PF14791">
    <property type="entry name" value="DNA_pol_B_thumb"/>
    <property type="match status" value="1"/>
</dbReference>
<evidence type="ECO:0000259" key="11">
    <source>
        <dbReference type="PROSITE" id="PS50172"/>
    </source>
</evidence>
<evidence type="ECO:0000256" key="9">
    <source>
        <dbReference type="RuleBase" id="RU366014"/>
    </source>
</evidence>
<dbReference type="InterPro" id="IPR002008">
    <property type="entry name" value="DNA_pol_X_beta-like"/>
</dbReference>
<dbReference type="GO" id="GO:0003887">
    <property type="term" value="F:DNA-directed DNA polymerase activity"/>
    <property type="evidence" value="ECO:0007669"/>
    <property type="project" value="UniProtKB-UniRule"/>
</dbReference>
<keyword evidence="5 9" id="KW-0239">DNA-directed DNA polymerase</keyword>
<dbReference type="FunFam" id="3.30.210.10:FF:000005">
    <property type="entry name" value="DNA polymerase IV"/>
    <property type="match status" value="1"/>
</dbReference>
<dbReference type="GO" id="GO:0003677">
    <property type="term" value="F:DNA binding"/>
    <property type="evidence" value="ECO:0007669"/>
    <property type="project" value="UniProtKB-UniRule"/>
</dbReference>
<dbReference type="SUPFAM" id="SSF47802">
    <property type="entry name" value="DNA polymerase beta, N-terminal domain-like"/>
    <property type="match status" value="1"/>
</dbReference>
<dbReference type="InterPro" id="IPR001357">
    <property type="entry name" value="BRCT_dom"/>
</dbReference>
<evidence type="ECO:0000256" key="6">
    <source>
        <dbReference type="ARBA" id="ARBA00023204"/>
    </source>
</evidence>